<feature type="domain" description="Acyl-CoA dehydrogenase C-terminal" evidence="5">
    <location>
        <begin position="249"/>
        <end position="369"/>
    </location>
</feature>
<dbReference type="GO" id="GO:0050660">
    <property type="term" value="F:flavin adenine dinucleotide binding"/>
    <property type="evidence" value="ECO:0007669"/>
    <property type="project" value="InterPro"/>
</dbReference>
<dbReference type="SUPFAM" id="SSF56645">
    <property type="entry name" value="Acyl-CoA dehydrogenase NM domain-like"/>
    <property type="match status" value="1"/>
</dbReference>
<dbReference type="HOGENOM" id="CLU_018204_3_2_5"/>
<accession>K0PSH1</accession>
<gene>
    <name evidence="6" type="ORF">BN77_3825</name>
</gene>
<dbReference type="InterPro" id="IPR006091">
    <property type="entry name" value="Acyl-CoA_Oxase/DH_mid-dom"/>
</dbReference>
<feature type="domain" description="Acyl-CoA dehydrogenase/oxidase N-terminal" evidence="4">
    <location>
        <begin position="16"/>
        <end position="94"/>
    </location>
</feature>
<evidence type="ECO:0000256" key="1">
    <source>
        <dbReference type="ARBA" id="ARBA00022630"/>
    </source>
</evidence>
<dbReference type="CDD" id="cd00567">
    <property type="entry name" value="ACAD"/>
    <property type="match status" value="1"/>
</dbReference>
<reference evidence="6 7" key="1">
    <citation type="journal article" date="2013" name="Genome Announc.">
        <title>Draft Genome Sequence of Rhizobium mesoamericanum STM3625, a Nitrogen-Fixing Symbiont of Mimosa pudica Isolated in French Guiana (South America).</title>
        <authorList>
            <person name="Moulin L."/>
            <person name="Mornico D."/>
            <person name="Melkonian R."/>
            <person name="Klonowska A."/>
        </authorList>
    </citation>
    <scope>NUCLEOTIDE SEQUENCE [LARGE SCALE GENOMIC DNA]</scope>
    <source>
        <strain evidence="6 7">STM3625</strain>
    </source>
</reference>
<dbReference type="Pfam" id="PF02771">
    <property type="entry name" value="Acyl-CoA_dh_N"/>
    <property type="match status" value="1"/>
</dbReference>
<dbReference type="STRING" id="1211777.BN77_3825"/>
<dbReference type="PANTHER" id="PTHR43831:SF1">
    <property type="entry name" value="ISOBUTYRYL-COA DEHYDROGENASE, MITOCHONDRIAL"/>
    <property type="match status" value="1"/>
</dbReference>
<dbReference type="PIRSF" id="PIRSF016578">
    <property type="entry name" value="HsaA"/>
    <property type="match status" value="1"/>
</dbReference>
<dbReference type="SUPFAM" id="SSF47203">
    <property type="entry name" value="Acyl-CoA dehydrogenase C-terminal domain-like"/>
    <property type="match status" value="1"/>
</dbReference>
<dbReference type="EMBL" id="CANI01000027">
    <property type="protein sequence ID" value="CCM76788.1"/>
    <property type="molecule type" value="Genomic_DNA"/>
</dbReference>
<proteinExistence type="predicted"/>
<dbReference type="Proteomes" id="UP000009319">
    <property type="component" value="Unassembled WGS sequence"/>
</dbReference>
<evidence type="ECO:0000259" key="4">
    <source>
        <dbReference type="Pfam" id="PF02771"/>
    </source>
</evidence>
<dbReference type="PANTHER" id="PTHR43831">
    <property type="entry name" value="ISOBUTYRYL-COA DEHYDROGENASE"/>
    <property type="match status" value="1"/>
</dbReference>
<dbReference type="Pfam" id="PF08028">
    <property type="entry name" value="Acyl-CoA_dh_2"/>
    <property type="match status" value="1"/>
</dbReference>
<dbReference type="Gene3D" id="2.40.110.10">
    <property type="entry name" value="Butyryl-CoA Dehydrogenase, subunit A, domain 2"/>
    <property type="match status" value="1"/>
</dbReference>
<keyword evidence="1" id="KW-0285">Flavoprotein</keyword>
<dbReference type="InterPro" id="IPR013786">
    <property type="entry name" value="AcylCoA_DH/ox_N"/>
</dbReference>
<dbReference type="Gene3D" id="1.10.540.10">
    <property type="entry name" value="Acyl-CoA dehydrogenase/oxidase, N-terminal domain"/>
    <property type="match status" value="1"/>
</dbReference>
<dbReference type="InterPro" id="IPR036250">
    <property type="entry name" value="AcylCo_DH-like_C"/>
</dbReference>
<keyword evidence="2" id="KW-0560">Oxidoreductase</keyword>
<evidence type="ECO:0000313" key="6">
    <source>
        <dbReference type="EMBL" id="CCM76788.1"/>
    </source>
</evidence>
<evidence type="ECO:0000256" key="2">
    <source>
        <dbReference type="ARBA" id="ARBA00023002"/>
    </source>
</evidence>
<dbReference type="AlphaFoldDB" id="K0PSH1"/>
<evidence type="ECO:0000313" key="7">
    <source>
        <dbReference type="Proteomes" id="UP000009319"/>
    </source>
</evidence>
<evidence type="ECO:0000259" key="3">
    <source>
        <dbReference type="Pfam" id="PF02770"/>
    </source>
</evidence>
<dbReference type="Pfam" id="PF02770">
    <property type="entry name" value="Acyl-CoA_dh_M"/>
    <property type="match status" value="1"/>
</dbReference>
<comment type="caution">
    <text evidence="6">The sequence shown here is derived from an EMBL/GenBank/DDBJ whole genome shotgun (WGS) entry which is preliminary data.</text>
</comment>
<name>K0PSH1_9HYPH</name>
<dbReference type="Gene3D" id="1.20.140.10">
    <property type="entry name" value="Butyryl-CoA Dehydrogenase, subunit A, domain 3"/>
    <property type="match status" value="1"/>
</dbReference>
<dbReference type="InterPro" id="IPR037069">
    <property type="entry name" value="AcylCoA_DH/ox_N_sf"/>
</dbReference>
<dbReference type="InterPro" id="IPR009100">
    <property type="entry name" value="AcylCoA_DH/oxidase_NM_dom_sf"/>
</dbReference>
<dbReference type="InterPro" id="IPR052547">
    <property type="entry name" value="Mito_Isobutyryl-CoADH"/>
</dbReference>
<feature type="domain" description="Acyl-CoA oxidase/dehydrogenase middle" evidence="3">
    <location>
        <begin position="126"/>
        <end position="219"/>
    </location>
</feature>
<keyword evidence="7" id="KW-1185">Reference proteome</keyword>
<dbReference type="InterPro" id="IPR013107">
    <property type="entry name" value="Acyl-CoA_DH_C"/>
</dbReference>
<evidence type="ECO:0000259" key="5">
    <source>
        <dbReference type="Pfam" id="PF08028"/>
    </source>
</evidence>
<dbReference type="GO" id="GO:0016627">
    <property type="term" value="F:oxidoreductase activity, acting on the CH-CH group of donors"/>
    <property type="evidence" value="ECO:0007669"/>
    <property type="project" value="InterPro"/>
</dbReference>
<dbReference type="InterPro" id="IPR046373">
    <property type="entry name" value="Acyl-CoA_Oxase/DH_mid-dom_sf"/>
</dbReference>
<sequence length="390" mass="42461">MNREKTMLQEKIDPVDKARRLAVDFAERAAHYDATGDFPFENFTRLFEAGLLGLVTAPEHGGHGGGLAEAQAVISEIARGEPSTALVLAMHYNSHYSLRRFAKWPAHLAERVLTANRLGPALINAAQAEPRIGSPAHGALPETVARRDGNVWRITGHKSYVTGIPVLKWVSLLALTDEEEPRLASFLVPTDSPGLRIEKAWKAAGMHATASDDIILDNVVIPLEDIIEFQSASEPLRREEHATAFFFSLIAAVYHGVALSARDRVLAFCAHHTPASLGAPLSTVPRIQDGLGEIEVRLATNSRLLRSLGEDVDAGRIVGMDGMTVRHVVIDNAVAITSLALELAGNPGLNRDFQLERHHRDAITARSHAPQSHMIRTIAARNALSRLAPR</sequence>
<dbReference type="eggNOG" id="COG1960">
    <property type="taxonomic scope" value="Bacteria"/>
</dbReference>
<protein>
    <submittedName>
        <fullName evidence="6">Acyl-CoA dehydrogenase type 2 domain</fullName>
    </submittedName>
</protein>
<organism evidence="6 7">
    <name type="scientific">Rhizobium mesoamericanum STM3625</name>
    <dbReference type="NCBI Taxonomy" id="1211777"/>
    <lineage>
        <taxon>Bacteria</taxon>
        <taxon>Pseudomonadati</taxon>
        <taxon>Pseudomonadota</taxon>
        <taxon>Alphaproteobacteria</taxon>
        <taxon>Hyphomicrobiales</taxon>
        <taxon>Rhizobiaceae</taxon>
        <taxon>Rhizobium/Agrobacterium group</taxon>
        <taxon>Rhizobium</taxon>
    </lineage>
</organism>